<comment type="function">
    <text evidence="9">Component of the origin recognition complex (ORC) that binds origins of replication. DNA-binding is ATP-dependent. The specific DNA sequences that define origins of replication have not been identified yet. ORC is required to assemble the pre-replication complex necessary to initiate DNA replication. Binds histone H3 and H4 trimethylation marks H3K9me3, H3K27me3 and H4K20me3.</text>
</comment>
<evidence type="ECO:0000313" key="15">
    <source>
        <dbReference type="Proteomes" id="UP001519460"/>
    </source>
</evidence>
<comment type="similarity">
    <text evidence="2">Belongs to the ORC3 family.</text>
</comment>
<accession>A0ABD0KYX1</accession>
<dbReference type="InterPro" id="IPR040855">
    <property type="entry name" value="ORC_WH_C"/>
</dbReference>
<dbReference type="InterPro" id="IPR020795">
    <property type="entry name" value="ORC3"/>
</dbReference>
<feature type="domain" description="Origin recognition complex subunit 3 insertion" evidence="13">
    <location>
        <begin position="363"/>
        <end position="591"/>
    </location>
</feature>
<evidence type="ECO:0000256" key="3">
    <source>
        <dbReference type="ARBA" id="ARBA00019085"/>
    </source>
</evidence>
<keyword evidence="7" id="KW-0539">Nucleus</keyword>
<feature type="region of interest" description="Disordered" evidence="10">
    <location>
        <begin position="172"/>
        <end position="218"/>
    </location>
</feature>
<evidence type="ECO:0000256" key="7">
    <source>
        <dbReference type="ARBA" id="ARBA00023242"/>
    </source>
</evidence>
<comment type="caution">
    <text evidence="14">The sequence shown here is derived from an EMBL/GenBank/DDBJ whole genome shotgun (WGS) entry which is preliminary data.</text>
</comment>
<dbReference type="InterPro" id="IPR045667">
    <property type="entry name" value="ORC3_N"/>
</dbReference>
<dbReference type="InterPro" id="IPR045663">
    <property type="entry name" value="ORC3_ins"/>
</dbReference>
<keyword evidence="5" id="KW-0235">DNA replication</keyword>
<evidence type="ECO:0000256" key="10">
    <source>
        <dbReference type="SAM" id="MobiDB-lite"/>
    </source>
</evidence>
<evidence type="ECO:0000259" key="11">
    <source>
        <dbReference type="Pfam" id="PF07034"/>
    </source>
</evidence>
<dbReference type="Pfam" id="PF19675">
    <property type="entry name" value="ORC3_ins"/>
    <property type="match status" value="1"/>
</dbReference>
<evidence type="ECO:0000256" key="9">
    <source>
        <dbReference type="ARBA" id="ARBA00045241"/>
    </source>
</evidence>
<evidence type="ECO:0000256" key="8">
    <source>
        <dbReference type="ARBA" id="ARBA00026084"/>
    </source>
</evidence>
<dbReference type="EMBL" id="JACVVK020000107">
    <property type="protein sequence ID" value="KAK7492009.1"/>
    <property type="molecule type" value="Genomic_DNA"/>
</dbReference>
<dbReference type="PANTHER" id="PTHR12748:SF0">
    <property type="entry name" value="ORIGIN RECOGNITION COMPLEX SUBUNIT 3"/>
    <property type="match status" value="1"/>
</dbReference>
<organism evidence="14 15">
    <name type="scientific">Batillaria attramentaria</name>
    <dbReference type="NCBI Taxonomy" id="370345"/>
    <lineage>
        <taxon>Eukaryota</taxon>
        <taxon>Metazoa</taxon>
        <taxon>Spiralia</taxon>
        <taxon>Lophotrochozoa</taxon>
        <taxon>Mollusca</taxon>
        <taxon>Gastropoda</taxon>
        <taxon>Caenogastropoda</taxon>
        <taxon>Sorbeoconcha</taxon>
        <taxon>Cerithioidea</taxon>
        <taxon>Batillariidae</taxon>
        <taxon>Batillaria</taxon>
    </lineage>
</organism>
<name>A0ABD0KYX1_9CAEN</name>
<evidence type="ECO:0000313" key="14">
    <source>
        <dbReference type="EMBL" id="KAK7492009.1"/>
    </source>
</evidence>
<evidence type="ECO:0000256" key="5">
    <source>
        <dbReference type="ARBA" id="ARBA00022705"/>
    </source>
</evidence>
<proteinExistence type="inferred from homology"/>
<dbReference type="Pfam" id="PF07034">
    <property type="entry name" value="ORC3_N"/>
    <property type="match status" value="1"/>
</dbReference>
<dbReference type="Proteomes" id="UP001519460">
    <property type="component" value="Unassembled WGS sequence"/>
</dbReference>
<evidence type="ECO:0000256" key="2">
    <source>
        <dbReference type="ARBA" id="ARBA00010977"/>
    </source>
</evidence>
<keyword evidence="15" id="KW-1185">Reference proteome</keyword>
<comment type="subcellular location">
    <subcellularLocation>
        <location evidence="1">Nucleus</location>
    </subcellularLocation>
</comment>
<evidence type="ECO:0000256" key="6">
    <source>
        <dbReference type="ARBA" id="ARBA00023125"/>
    </source>
</evidence>
<dbReference type="GO" id="GO:0006260">
    <property type="term" value="P:DNA replication"/>
    <property type="evidence" value="ECO:0007669"/>
    <property type="project" value="UniProtKB-KW"/>
</dbReference>
<dbReference type="CDD" id="cd20704">
    <property type="entry name" value="Orc3"/>
    <property type="match status" value="1"/>
</dbReference>
<evidence type="ECO:0000256" key="1">
    <source>
        <dbReference type="ARBA" id="ARBA00004123"/>
    </source>
</evidence>
<feature type="compositionally biased region" description="Basic and acidic residues" evidence="10">
    <location>
        <begin position="189"/>
        <end position="203"/>
    </location>
</feature>
<keyword evidence="6" id="KW-0238">DNA-binding</keyword>
<feature type="domain" description="Origin recognition complex subunit 3 winged helix C-terminal" evidence="12">
    <location>
        <begin position="605"/>
        <end position="715"/>
    </location>
</feature>
<feature type="domain" description="Origin recognition complex subunit 3 N-terminal" evidence="11">
    <location>
        <begin position="5"/>
        <end position="351"/>
    </location>
</feature>
<dbReference type="Pfam" id="PF18137">
    <property type="entry name" value="WHD_ORC"/>
    <property type="match status" value="1"/>
</dbReference>
<evidence type="ECO:0000259" key="12">
    <source>
        <dbReference type="Pfam" id="PF18137"/>
    </source>
</evidence>
<protein>
    <recommendedName>
        <fullName evidence="3">Origin recognition complex subunit 3</fullName>
    </recommendedName>
</protein>
<dbReference type="GO" id="GO:0003677">
    <property type="term" value="F:DNA binding"/>
    <property type="evidence" value="ECO:0007669"/>
    <property type="project" value="UniProtKB-KW"/>
</dbReference>
<comment type="subunit">
    <text evidence="8">Component of ORC, a complex composed of at least 6 subunits: ORC1, ORC2, ORC3, ORC4, ORC5 and ORC6. ORC is regulated in a cell-cycle dependent manner. It is sequentially assembled at the exit from anaphase of mitosis and disassembled as cells enter S phase.</text>
</comment>
<keyword evidence="4" id="KW-0597">Phosphoprotein</keyword>
<feature type="compositionally biased region" description="Polar residues" evidence="10">
    <location>
        <begin position="176"/>
        <end position="188"/>
    </location>
</feature>
<dbReference type="AlphaFoldDB" id="A0ABD0KYX1"/>
<dbReference type="GO" id="GO:0005634">
    <property type="term" value="C:nucleus"/>
    <property type="evidence" value="ECO:0007669"/>
    <property type="project" value="UniProtKB-SubCell"/>
</dbReference>
<evidence type="ECO:0000259" key="13">
    <source>
        <dbReference type="Pfam" id="PF19675"/>
    </source>
</evidence>
<gene>
    <name evidence="14" type="ORF">BaRGS_00016673</name>
</gene>
<dbReference type="PANTHER" id="PTHR12748">
    <property type="entry name" value="ORIGIN RECOGNITION COMPLEX SUBUNIT 3"/>
    <property type="match status" value="1"/>
</dbReference>
<sequence length="718" mass="82096">MDTAESVSRGCFAYKGKKKIARAEDYLSDKKHDESMSVRYKVFQKMWEDIDAEIQMLRSDLNSKVFEDLLQFICKNHRETQRAGSVKEVPTAALMTGVNTPDHAIMFSNLASILKERVTSLVATLRAKDCSSVKALLTKLLHQLLSLNELKPRVEKGQRLLFPLFAARVEEHHENSTAQEENQSTEMETSPRGEDASVEDHGQSPRKSPKKKRRASPGDSPVIAVILEDTENFPPNVLQDFVVTCSNYLDRLPIVLVFGIATSVTTVHRLLPTAVSSLLCMEKFQAPPSTHYFSLLIDKILMTNKFPFKLGPRVFQLLLDMFLCHDFSVINFTMAFQFCLLDHYTTNPLAHLCCPRDMIHRMVKNLSAQEVEQMHRLPSVMRHIEQLPGKDLADILESEDCFKKLIQTLLEENFTCQYRSNTILRVLHTLTAHLPTHPLGKQLREQYVTSLEDDITETEGFRRAFDLLAMTAGDEFVSLVTQCLNLVQDSDDNKMEEFSSALQVFLYRLEHLDEEKQEEKKEPAVEKDDLKLQRTDLRSLQKRLQEMGKKKKKLTPYEKVRGELLYFFKENVRRYVCPAKAVVLYEILSYDDDSTVRHHLNAAPRSAIHLALSNPAHYLHCDCCNVEGGSISPSMPDVCIAYKLHLESGQLINLYDWLQAFVSIVTVEEQENKKKGSKPDKLLQARFIQAVSELQFLGFIKPTKRKTDHVARLTWGGC</sequence>
<evidence type="ECO:0000256" key="4">
    <source>
        <dbReference type="ARBA" id="ARBA00022553"/>
    </source>
</evidence>
<reference evidence="14 15" key="1">
    <citation type="journal article" date="2023" name="Sci. Data">
        <title>Genome assembly of the Korean intertidal mud-creeper Batillaria attramentaria.</title>
        <authorList>
            <person name="Patra A.K."/>
            <person name="Ho P.T."/>
            <person name="Jun S."/>
            <person name="Lee S.J."/>
            <person name="Kim Y."/>
            <person name="Won Y.J."/>
        </authorList>
    </citation>
    <scope>NUCLEOTIDE SEQUENCE [LARGE SCALE GENOMIC DNA]</scope>
    <source>
        <strain evidence="14">Wonlab-2016</strain>
    </source>
</reference>